<proteinExistence type="predicted"/>
<reference evidence="2 3" key="1">
    <citation type="submission" date="2023-08" db="EMBL/GenBank/DDBJ databases">
        <title>A Necator americanus chromosomal reference genome.</title>
        <authorList>
            <person name="Ilik V."/>
            <person name="Petrzelkova K.J."/>
            <person name="Pardy F."/>
            <person name="Fuh T."/>
            <person name="Niatou-Singa F.S."/>
            <person name="Gouil Q."/>
            <person name="Baker L."/>
            <person name="Ritchie M.E."/>
            <person name="Jex A.R."/>
            <person name="Gazzola D."/>
            <person name="Li H."/>
            <person name="Toshio Fujiwara R."/>
            <person name="Zhan B."/>
            <person name="Aroian R.V."/>
            <person name="Pafco B."/>
            <person name="Schwarz E.M."/>
        </authorList>
    </citation>
    <scope>NUCLEOTIDE SEQUENCE [LARGE SCALE GENOMIC DNA]</scope>
    <source>
        <strain evidence="2 3">Aroian</strain>
        <tissue evidence="2">Whole animal</tissue>
    </source>
</reference>
<dbReference type="EMBL" id="JAVFWL010000005">
    <property type="protein sequence ID" value="KAK6754965.1"/>
    <property type="molecule type" value="Genomic_DNA"/>
</dbReference>
<evidence type="ECO:0000313" key="2">
    <source>
        <dbReference type="EMBL" id="KAK6754965.1"/>
    </source>
</evidence>
<keyword evidence="1" id="KW-0732">Signal</keyword>
<feature type="signal peptide" evidence="1">
    <location>
        <begin position="1"/>
        <end position="16"/>
    </location>
</feature>
<evidence type="ECO:0000313" key="3">
    <source>
        <dbReference type="Proteomes" id="UP001303046"/>
    </source>
</evidence>
<protein>
    <submittedName>
        <fullName evidence="2">Uncharacterized protein</fullName>
    </submittedName>
</protein>
<gene>
    <name evidence="2" type="primary">Necator_chrV.g18542</name>
    <name evidence="2" type="ORF">RB195_013751</name>
</gene>
<name>A0ABR1DY79_NECAM</name>
<organism evidence="2 3">
    <name type="scientific">Necator americanus</name>
    <name type="common">Human hookworm</name>
    <dbReference type="NCBI Taxonomy" id="51031"/>
    <lineage>
        <taxon>Eukaryota</taxon>
        <taxon>Metazoa</taxon>
        <taxon>Ecdysozoa</taxon>
        <taxon>Nematoda</taxon>
        <taxon>Chromadorea</taxon>
        <taxon>Rhabditida</taxon>
        <taxon>Rhabditina</taxon>
        <taxon>Rhabditomorpha</taxon>
        <taxon>Strongyloidea</taxon>
        <taxon>Ancylostomatidae</taxon>
        <taxon>Bunostominae</taxon>
        <taxon>Necator</taxon>
    </lineage>
</organism>
<dbReference type="Proteomes" id="UP001303046">
    <property type="component" value="Unassembled WGS sequence"/>
</dbReference>
<accession>A0ABR1DY79</accession>
<sequence length="71" mass="8271">MRLFLLFLFLITTVLSIGLDPVLTKSVMQQRREKIFKRCMEICVEDEEVAKPNQILCSQCRLPIDPEGLFL</sequence>
<keyword evidence="3" id="KW-1185">Reference proteome</keyword>
<feature type="chain" id="PRO_5045521348" evidence="1">
    <location>
        <begin position="17"/>
        <end position="71"/>
    </location>
</feature>
<comment type="caution">
    <text evidence="2">The sequence shown here is derived from an EMBL/GenBank/DDBJ whole genome shotgun (WGS) entry which is preliminary data.</text>
</comment>
<evidence type="ECO:0000256" key="1">
    <source>
        <dbReference type="SAM" id="SignalP"/>
    </source>
</evidence>